<keyword evidence="1" id="KW-1133">Transmembrane helix</keyword>
<keyword evidence="1" id="KW-0472">Membrane</keyword>
<reference evidence="2" key="1">
    <citation type="submission" date="2021-06" db="EMBL/GenBank/DDBJ databases">
        <title>Bradyrhizobium sp. S2-20-1 Genome sequencing.</title>
        <authorList>
            <person name="Jin L."/>
        </authorList>
    </citation>
    <scope>NUCLEOTIDE SEQUENCE</scope>
    <source>
        <strain evidence="2">S2-20-1</strain>
    </source>
</reference>
<feature type="transmembrane region" description="Helical" evidence="1">
    <location>
        <begin position="188"/>
        <end position="211"/>
    </location>
</feature>
<dbReference type="Gene3D" id="3.40.50.1820">
    <property type="entry name" value="alpha/beta hydrolase"/>
    <property type="match status" value="1"/>
</dbReference>
<dbReference type="Proteomes" id="UP000680839">
    <property type="component" value="Chromosome"/>
</dbReference>
<evidence type="ECO:0000256" key="1">
    <source>
        <dbReference type="SAM" id="Phobius"/>
    </source>
</evidence>
<feature type="transmembrane region" description="Helical" evidence="1">
    <location>
        <begin position="298"/>
        <end position="318"/>
    </location>
</feature>
<dbReference type="AlphaFoldDB" id="A0A975NDN0"/>
<sequence length="466" mass="51510">MQKWRHAALSTCHTRDPELISKAGRNMATFILVHGTFARNAAWTSSNSPLCDRIRDAAREHGQPARFIAVEWSGKNLGQDRREAARSIVDKIKVSRAENPHEPIFLIGHSHGGSAIAYFLKNFPDWRDAVAGCAFLSTPFIAQRLRPLWAELLTALISVAGMLVFFLATVITAWTVAKFGWLDREGTALQAALAFATCCVAGAIAAIWVWIKVAPGIRKSLHESLARRIAESETADIPSEQHLFLRASGDEAAAVLGTNQFIAWSVARLVGFSSAVVLQTRRWLLNVYQSRAGRVALVLASILFAAWLNILFLLYFAVSRSAEQFVRDVFWKSWDFSGTGLGAAGAVVDWIVIALWPIFAFLFVGAVIYSLVLLLGLATGMLTLRLFGWMSYREAIFTDFSVEPVPYGYVNFVHIDWKDQGLDASGLSHSRTYLNPHALECLADWVSNKLGAGSRDSETQVSEHQL</sequence>
<dbReference type="RefSeq" id="WP_215621089.1">
    <property type="nucleotide sequence ID" value="NZ_CP076134.1"/>
</dbReference>
<dbReference type="EMBL" id="CP076134">
    <property type="protein sequence ID" value="QWG12259.1"/>
    <property type="molecule type" value="Genomic_DNA"/>
</dbReference>
<name>A0A975NDN0_9BRAD</name>
<evidence type="ECO:0008006" key="4">
    <source>
        <dbReference type="Google" id="ProtNLM"/>
    </source>
</evidence>
<dbReference type="SUPFAM" id="SSF53474">
    <property type="entry name" value="alpha/beta-Hydrolases"/>
    <property type="match status" value="1"/>
</dbReference>
<feature type="transmembrane region" description="Helical" evidence="1">
    <location>
        <begin position="152"/>
        <end position="176"/>
    </location>
</feature>
<dbReference type="InterPro" id="IPR029058">
    <property type="entry name" value="AB_hydrolase_fold"/>
</dbReference>
<feature type="transmembrane region" description="Helical" evidence="1">
    <location>
        <begin position="339"/>
        <end position="360"/>
    </location>
</feature>
<proteinExistence type="predicted"/>
<organism evidence="2 3">
    <name type="scientific">Bradyrhizobium sediminis</name>
    <dbReference type="NCBI Taxonomy" id="2840469"/>
    <lineage>
        <taxon>Bacteria</taxon>
        <taxon>Pseudomonadati</taxon>
        <taxon>Pseudomonadota</taxon>
        <taxon>Alphaproteobacteria</taxon>
        <taxon>Hyphomicrobiales</taxon>
        <taxon>Nitrobacteraceae</taxon>
        <taxon>Bradyrhizobium</taxon>
    </lineage>
</organism>
<accession>A0A975NDN0</accession>
<keyword evidence="1" id="KW-0812">Transmembrane</keyword>
<evidence type="ECO:0000313" key="3">
    <source>
        <dbReference type="Proteomes" id="UP000680839"/>
    </source>
</evidence>
<evidence type="ECO:0000313" key="2">
    <source>
        <dbReference type="EMBL" id="QWG12259.1"/>
    </source>
</evidence>
<protein>
    <recommendedName>
        <fullName evidence="4">AB hydrolase-1 domain-containing protein</fullName>
    </recommendedName>
</protein>
<feature type="transmembrane region" description="Helical" evidence="1">
    <location>
        <begin position="366"/>
        <end position="387"/>
    </location>
</feature>
<gene>
    <name evidence="2" type="ORF">KMZ29_21490</name>
</gene>